<protein>
    <submittedName>
        <fullName evidence="8">Tyrosine-type recombinase/integrase</fullName>
    </submittedName>
</protein>
<keyword evidence="4" id="KW-0805">Transcription regulation</keyword>
<evidence type="ECO:0000256" key="2">
    <source>
        <dbReference type="ARBA" id="ARBA00022558"/>
    </source>
</evidence>
<dbReference type="EMBL" id="JAEHSL010000014">
    <property type="protein sequence ID" value="MBI6182040.1"/>
    <property type="molecule type" value="Genomic_DNA"/>
</dbReference>
<dbReference type="NCBIfam" id="NF007370">
    <property type="entry name" value="PRK09870.1"/>
    <property type="match status" value="1"/>
</dbReference>
<proteinExistence type="inferred from homology"/>
<keyword evidence="5" id="KW-0804">Transcription</keyword>
<dbReference type="Gene3D" id="1.10.443.10">
    <property type="entry name" value="Intergrase catalytic core"/>
    <property type="match status" value="1"/>
</dbReference>
<comment type="similarity">
    <text evidence="1">Belongs to the 'phage' integrase family.</text>
</comment>
<evidence type="ECO:0000256" key="6">
    <source>
        <dbReference type="ARBA" id="ARBA00023172"/>
    </source>
</evidence>
<sequence>MGKRKYLTGAEVSALLHAISEKKSTRRDWCMVYMAFIHGLRVSELTGLTLSDYDQLSQKLHIRRLKGGFSTTHPVLPEGQHALRLWLQERSRSPGYQLPWLFLSSKGGRLSRQRIYTLIREYSVMAGLSVEAHPHMLRHACGYGLAELGNDTRLIQDYLGHRNIRHTVLYTASNAERFNGAWVQIPIPPPERYFDLDPANSPALIPK</sequence>
<evidence type="ECO:0000313" key="9">
    <source>
        <dbReference type="Proteomes" id="UP000639004"/>
    </source>
</evidence>
<keyword evidence="9" id="KW-1185">Reference proteome</keyword>
<dbReference type="PROSITE" id="PS51898">
    <property type="entry name" value="TYR_RECOMBINASE"/>
    <property type="match status" value="1"/>
</dbReference>
<dbReference type="Pfam" id="PF00589">
    <property type="entry name" value="Phage_integrase"/>
    <property type="match status" value="1"/>
</dbReference>
<evidence type="ECO:0000256" key="3">
    <source>
        <dbReference type="ARBA" id="ARBA00022908"/>
    </source>
</evidence>
<evidence type="ECO:0000313" key="8">
    <source>
        <dbReference type="EMBL" id="MBI6182040.1"/>
    </source>
</evidence>
<name>A0ABS0TUJ9_SERPR</name>
<reference evidence="8 9" key="1">
    <citation type="submission" date="2020-12" db="EMBL/GenBank/DDBJ databases">
        <title>Enhanced detection system for hospital associated transmission using whole genome sequencing surveillance.</title>
        <authorList>
            <person name="Harrison L.H."/>
            <person name="Van Tyne D."/>
            <person name="Marsh J.W."/>
            <person name="Griffith M.P."/>
            <person name="Snyder D.J."/>
            <person name="Cooper V.S."/>
            <person name="Mustapha M."/>
        </authorList>
    </citation>
    <scope>NUCLEOTIDE SEQUENCE [LARGE SCALE GENOMIC DNA]</scope>
    <source>
        <strain evidence="8 9">SER00238</strain>
    </source>
</reference>
<accession>A0ABS0TUJ9</accession>
<dbReference type="InterPro" id="IPR050090">
    <property type="entry name" value="Tyrosine_recombinase_XerCD"/>
</dbReference>
<dbReference type="Proteomes" id="UP000639004">
    <property type="component" value="Unassembled WGS sequence"/>
</dbReference>
<evidence type="ECO:0000259" key="7">
    <source>
        <dbReference type="PROSITE" id="PS51898"/>
    </source>
</evidence>
<evidence type="ECO:0000256" key="5">
    <source>
        <dbReference type="ARBA" id="ARBA00023163"/>
    </source>
</evidence>
<dbReference type="InterPro" id="IPR011010">
    <property type="entry name" value="DNA_brk_join_enz"/>
</dbReference>
<organism evidence="8 9">
    <name type="scientific">Serratia proteamaculans</name>
    <dbReference type="NCBI Taxonomy" id="28151"/>
    <lineage>
        <taxon>Bacteria</taxon>
        <taxon>Pseudomonadati</taxon>
        <taxon>Pseudomonadota</taxon>
        <taxon>Gammaproteobacteria</taxon>
        <taxon>Enterobacterales</taxon>
        <taxon>Yersiniaceae</taxon>
        <taxon>Serratia</taxon>
    </lineage>
</organism>
<dbReference type="PANTHER" id="PTHR30349">
    <property type="entry name" value="PHAGE INTEGRASE-RELATED"/>
    <property type="match status" value="1"/>
</dbReference>
<gene>
    <name evidence="8" type="ORF">JEQ07_16760</name>
</gene>
<keyword evidence="2" id="KW-1029">Fimbrium biogenesis</keyword>
<evidence type="ECO:0000256" key="1">
    <source>
        <dbReference type="ARBA" id="ARBA00008857"/>
    </source>
</evidence>
<keyword evidence="6" id="KW-0233">DNA recombination</keyword>
<feature type="domain" description="Tyr recombinase" evidence="7">
    <location>
        <begin position="2"/>
        <end position="183"/>
    </location>
</feature>
<dbReference type="RefSeq" id="WP_198642388.1">
    <property type="nucleotide sequence ID" value="NZ_JAEHSL010000014.1"/>
</dbReference>
<dbReference type="PANTHER" id="PTHR30349:SF62">
    <property type="entry name" value="TYPE 1 FIMBRIAE REGULATORY PROTEIN FIMB-RELATED"/>
    <property type="match status" value="1"/>
</dbReference>
<dbReference type="SUPFAM" id="SSF56349">
    <property type="entry name" value="DNA breaking-rejoining enzymes"/>
    <property type="match status" value="1"/>
</dbReference>
<dbReference type="InterPro" id="IPR002104">
    <property type="entry name" value="Integrase_catalytic"/>
</dbReference>
<dbReference type="InterPro" id="IPR013762">
    <property type="entry name" value="Integrase-like_cat_sf"/>
</dbReference>
<keyword evidence="3" id="KW-0229">DNA integration</keyword>
<comment type="caution">
    <text evidence="8">The sequence shown here is derived from an EMBL/GenBank/DDBJ whole genome shotgun (WGS) entry which is preliminary data.</text>
</comment>
<evidence type="ECO:0000256" key="4">
    <source>
        <dbReference type="ARBA" id="ARBA00023015"/>
    </source>
</evidence>